<reference evidence="2" key="1">
    <citation type="submission" date="2019-08" db="EMBL/GenBank/DDBJ databases">
        <title>Reference gene set and small RNA set construction with multiple tissues from Davidia involucrata Baill.</title>
        <authorList>
            <person name="Yang H."/>
            <person name="Zhou C."/>
            <person name="Li G."/>
            <person name="Wang J."/>
            <person name="Gao P."/>
            <person name="Wang M."/>
            <person name="Wang R."/>
            <person name="Zhao Y."/>
        </authorList>
    </citation>
    <scope>NUCLEOTIDE SEQUENCE</scope>
    <source>
        <tissue evidence="2">Mixed with DoveR01_LX</tissue>
    </source>
</reference>
<accession>A0A5B7BVM2</accession>
<feature type="region of interest" description="Disordered" evidence="1">
    <location>
        <begin position="1"/>
        <end position="33"/>
    </location>
</feature>
<evidence type="ECO:0000256" key="1">
    <source>
        <dbReference type="SAM" id="MobiDB-lite"/>
    </source>
</evidence>
<dbReference type="EMBL" id="GHES01041979">
    <property type="protein sequence ID" value="MPA72538.1"/>
    <property type="molecule type" value="Transcribed_RNA"/>
</dbReference>
<name>A0A5B7BVM2_DAVIN</name>
<protein>
    <submittedName>
        <fullName evidence="2">Uncharacterized protein</fullName>
    </submittedName>
</protein>
<evidence type="ECO:0000313" key="2">
    <source>
        <dbReference type="EMBL" id="MPA72538.1"/>
    </source>
</evidence>
<proteinExistence type="predicted"/>
<organism evidence="2">
    <name type="scientific">Davidia involucrata</name>
    <name type="common">Dove tree</name>
    <dbReference type="NCBI Taxonomy" id="16924"/>
    <lineage>
        <taxon>Eukaryota</taxon>
        <taxon>Viridiplantae</taxon>
        <taxon>Streptophyta</taxon>
        <taxon>Embryophyta</taxon>
        <taxon>Tracheophyta</taxon>
        <taxon>Spermatophyta</taxon>
        <taxon>Magnoliopsida</taxon>
        <taxon>eudicotyledons</taxon>
        <taxon>Gunneridae</taxon>
        <taxon>Pentapetalae</taxon>
        <taxon>asterids</taxon>
        <taxon>Cornales</taxon>
        <taxon>Nyssaceae</taxon>
        <taxon>Davidia</taxon>
    </lineage>
</organism>
<sequence>MEIMHSETNINNGGRSNRPTTSASPNPEDQPESLTAAQFHALDQKIEALTRTVQMLIKQLKCSHRDPPPSMDKVAQTMEDGREEKQRCEGDTMRSHLKTNGARYETQTKDSFTIEEVDESRGVRQDRLPCKKGALDLDTVLGLTKPPFTDDIMWEPLLRRFLLPKLERYKGKSDLADHFSY</sequence>
<dbReference type="AlphaFoldDB" id="A0A5B7BVM2"/>
<gene>
    <name evidence="2" type="ORF">Din_041979</name>
</gene>